<dbReference type="EMBL" id="MT143888">
    <property type="protein sequence ID" value="QJA43505.1"/>
    <property type="molecule type" value="Genomic_DNA"/>
</dbReference>
<reference evidence="1" key="1">
    <citation type="submission" date="2020-03" db="EMBL/GenBank/DDBJ databases">
        <title>The deep terrestrial virosphere.</title>
        <authorList>
            <person name="Holmfeldt K."/>
            <person name="Nilsson E."/>
            <person name="Simone D."/>
            <person name="Lopez-Fernandez M."/>
            <person name="Wu X."/>
            <person name="de Brujin I."/>
            <person name="Lundin D."/>
            <person name="Andersson A."/>
            <person name="Bertilsson S."/>
            <person name="Dopson M."/>
        </authorList>
    </citation>
    <scope>NUCLEOTIDE SEQUENCE</scope>
    <source>
        <strain evidence="1">MM171B00216</strain>
    </source>
</reference>
<evidence type="ECO:0000313" key="1">
    <source>
        <dbReference type="EMBL" id="QJA43505.1"/>
    </source>
</evidence>
<name>A0A6H1Z887_9ZZZZ</name>
<dbReference type="AlphaFoldDB" id="A0A6H1Z887"/>
<sequence>MEGKAVRILDVPQEELFALFREWLDTATSDTAWVRLVLVEHLAAIEWAGWNLKMKVPCCPACGVLVNADNEHVHSCWLAAAIHR</sequence>
<gene>
    <name evidence="1" type="ORF">MM171B00216_0005</name>
</gene>
<proteinExistence type="predicted"/>
<accession>A0A6H1Z887</accession>
<protein>
    <recommendedName>
        <fullName evidence="2">Transposase</fullName>
    </recommendedName>
</protein>
<evidence type="ECO:0008006" key="2">
    <source>
        <dbReference type="Google" id="ProtNLM"/>
    </source>
</evidence>
<organism evidence="1">
    <name type="scientific">viral metagenome</name>
    <dbReference type="NCBI Taxonomy" id="1070528"/>
    <lineage>
        <taxon>unclassified sequences</taxon>
        <taxon>metagenomes</taxon>
        <taxon>organismal metagenomes</taxon>
    </lineage>
</organism>